<keyword evidence="1" id="KW-0813">Transport</keyword>
<evidence type="ECO:0000256" key="1">
    <source>
        <dbReference type="ARBA" id="ARBA00022448"/>
    </source>
</evidence>
<dbReference type="InterPro" id="IPR003439">
    <property type="entry name" value="ABC_transporter-like_ATP-bd"/>
</dbReference>
<gene>
    <name evidence="5" type="ORF">DL07_03130</name>
    <name evidence="6" type="ORF">PNU26_07020</name>
</gene>
<feature type="domain" description="ABC transporter" evidence="4">
    <location>
        <begin position="6"/>
        <end position="227"/>
    </location>
</feature>
<dbReference type="Proteomes" id="UP001210204">
    <property type="component" value="Unassembled WGS sequence"/>
</dbReference>
<dbReference type="GO" id="GO:0005524">
    <property type="term" value="F:ATP binding"/>
    <property type="evidence" value="ECO:0007669"/>
    <property type="project" value="UniProtKB-KW"/>
</dbReference>
<name>A0A074JKT0_STRSL</name>
<proteinExistence type="predicted"/>
<sequence>MSETILQVTNLVKKIKGKTILDHISFEVGQGDCLALIGPNGAGKTTLMSCILGDKKASSGQVFIKGKKGKAQDQIAVLLQENTIPSQLRVRELIAFFQDISENGLSKEEIQALLQFKDDQYQQFADKLSGGQKRLLAFVLCLIGKPDILFLDEPTAGMDTTTRQRFWEIINDLKKSGVTILYSSHYIEEVEHTADRILVLHQGKLIRDTTPHAMRSEEKEKQVTLSSRFAPSLDKLADIYDVTEKRDVVTFMTKDIESVWSSLQAQGCRISDIEIQNKTLLDSLFDSTREDKS</sequence>
<dbReference type="InterPro" id="IPR027417">
    <property type="entry name" value="P-loop_NTPase"/>
</dbReference>
<evidence type="ECO:0000256" key="3">
    <source>
        <dbReference type="ARBA" id="ARBA00022840"/>
    </source>
</evidence>
<dbReference type="PANTHER" id="PTHR42711">
    <property type="entry name" value="ABC TRANSPORTER ATP-BINDING PROTEIN"/>
    <property type="match status" value="1"/>
</dbReference>
<dbReference type="SUPFAM" id="SSF52540">
    <property type="entry name" value="P-loop containing nucleoside triphosphate hydrolases"/>
    <property type="match status" value="1"/>
</dbReference>
<dbReference type="RefSeq" id="WP_002891228.1">
    <property type="nucleotide sequence ID" value="NZ_CP090007.1"/>
</dbReference>
<keyword evidence="2" id="KW-0547">Nucleotide-binding</keyword>
<organism evidence="5 7">
    <name type="scientific">Streptococcus salivarius</name>
    <dbReference type="NCBI Taxonomy" id="1304"/>
    <lineage>
        <taxon>Bacteria</taxon>
        <taxon>Bacillati</taxon>
        <taxon>Bacillota</taxon>
        <taxon>Bacilli</taxon>
        <taxon>Lactobacillales</taxon>
        <taxon>Streptococcaceae</taxon>
        <taxon>Streptococcus</taxon>
    </lineage>
</organism>
<dbReference type="Gene3D" id="3.40.50.300">
    <property type="entry name" value="P-loop containing nucleotide triphosphate hydrolases"/>
    <property type="match status" value="1"/>
</dbReference>
<dbReference type="GO" id="GO:0016887">
    <property type="term" value="F:ATP hydrolysis activity"/>
    <property type="evidence" value="ECO:0007669"/>
    <property type="project" value="InterPro"/>
</dbReference>
<dbReference type="InterPro" id="IPR003593">
    <property type="entry name" value="AAA+_ATPase"/>
</dbReference>
<evidence type="ECO:0000256" key="2">
    <source>
        <dbReference type="ARBA" id="ARBA00022741"/>
    </source>
</evidence>
<dbReference type="SMART" id="SM00382">
    <property type="entry name" value="AAA"/>
    <property type="match status" value="1"/>
</dbReference>
<dbReference type="PANTHER" id="PTHR42711:SF17">
    <property type="entry name" value="ABC TRANSPORTER ATP-BINDING PROTEIN"/>
    <property type="match status" value="1"/>
</dbReference>
<evidence type="ECO:0000259" key="4">
    <source>
        <dbReference type="PROSITE" id="PS50893"/>
    </source>
</evidence>
<keyword evidence="3 5" id="KW-0067">ATP-binding</keyword>
<comment type="caution">
    <text evidence="5">The sequence shown here is derived from an EMBL/GenBank/DDBJ whole genome shotgun (WGS) entry which is preliminary data.</text>
</comment>
<dbReference type="CDD" id="cd03230">
    <property type="entry name" value="ABC_DR_subfamily_A"/>
    <property type="match status" value="1"/>
</dbReference>
<dbReference type="InterPro" id="IPR017871">
    <property type="entry name" value="ABC_transporter-like_CS"/>
</dbReference>
<dbReference type="InterPro" id="IPR050763">
    <property type="entry name" value="ABC_transporter_ATP-binding"/>
</dbReference>
<dbReference type="AlphaFoldDB" id="A0A074JKT0"/>
<evidence type="ECO:0000313" key="5">
    <source>
        <dbReference type="EMBL" id="KEO44875.1"/>
    </source>
</evidence>
<dbReference type="PROSITE" id="PS50893">
    <property type="entry name" value="ABC_TRANSPORTER_2"/>
    <property type="match status" value="1"/>
</dbReference>
<dbReference type="Proteomes" id="UP000027855">
    <property type="component" value="Unassembled WGS sequence"/>
</dbReference>
<accession>A0A074JKT0</accession>
<evidence type="ECO:0000313" key="7">
    <source>
        <dbReference type="Proteomes" id="UP000027855"/>
    </source>
</evidence>
<protein>
    <submittedName>
        <fullName evidence="5 6">ABC transporter ATP-binding protein</fullName>
    </submittedName>
</protein>
<reference evidence="6" key="2">
    <citation type="submission" date="2023-01" db="EMBL/GenBank/DDBJ databases">
        <title>Human gut microbiome strain richness.</title>
        <authorList>
            <person name="Chen-Liaw A."/>
        </authorList>
    </citation>
    <scope>NUCLEOTIDE SEQUENCE</scope>
    <source>
        <strain evidence="6">1001095st1_G4_1001095IJ_161003</strain>
    </source>
</reference>
<dbReference type="EMBL" id="JAQMJT010000007">
    <property type="protein sequence ID" value="MDB8614144.1"/>
    <property type="molecule type" value="Genomic_DNA"/>
</dbReference>
<reference evidence="5 7" key="1">
    <citation type="submission" date="2014-04" db="EMBL/GenBank/DDBJ databases">
        <title>Variable characteristics of bacteriocin-producing Streptococcus salivarius strains isolated from Malaysian subjects.</title>
        <authorList>
            <person name="Philip K."/>
            <person name="Barbour A."/>
        </authorList>
    </citation>
    <scope>NUCLEOTIDE SEQUENCE [LARGE SCALE GENOMIC DNA]</scope>
    <source>
        <strain evidence="5 7">NU10</strain>
    </source>
</reference>
<evidence type="ECO:0000313" key="6">
    <source>
        <dbReference type="EMBL" id="MDB8614144.1"/>
    </source>
</evidence>
<dbReference type="EMBL" id="JJMT01000015">
    <property type="protein sequence ID" value="KEO44875.1"/>
    <property type="molecule type" value="Genomic_DNA"/>
</dbReference>
<dbReference type="PROSITE" id="PS00211">
    <property type="entry name" value="ABC_TRANSPORTER_1"/>
    <property type="match status" value="1"/>
</dbReference>
<dbReference type="Pfam" id="PF00005">
    <property type="entry name" value="ABC_tran"/>
    <property type="match status" value="1"/>
</dbReference>